<gene>
    <name evidence="1" type="ORF">CTER_3591</name>
</gene>
<keyword evidence="2" id="KW-1185">Reference proteome</keyword>
<comment type="caution">
    <text evidence="1">The sequence shown here is derived from an EMBL/GenBank/DDBJ whole genome shotgun (WGS) entry which is preliminary data.</text>
</comment>
<evidence type="ECO:0000313" key="2">
    <source>
        <dbReference type="Proteomes" id="UP000014155"/>
    </source>
</evidence>
<dbReference type="Proteomes" id="UP000014155">
    <property type="component" value="Unassembled WGS sequence"/>
</dbReference>
<dbReference type="SUPFAM" id="SSF51126">
    <property type="entry name" value="Pectin lyase-like"/>
    <property type="match status" value="1"/>
</dbReference>
<dbReference type="InterPro" id="IPR011050">
    <property type="entry name" value="Pectin_lyase_fold/virulence"/>
</dbReference>
<dbReference type="RefSeq" id="WP_004627997.1">
    <property type="nucleotide sequence ID" value="NZ_AORV01000049.1"/>
</dbReference>
<name>S0FH77_RUMCE</name>
<dbReference type="eggNOG" id="ENOG5033I39">
    <property type="taxonomic scope" value="Bacteria"/>
</dbReference>
<dbReference type="AlphaFoldDB" id="S0FH77"/>
<accession>S0FH77</accession>
<proteinExistence type="predicted"/>
<reference evidence="1 2" key="1">
    <citation type="journal article" date="2013" name="Genome Announc.">
        <title>Draft Genome Sequence of the Cellulolytic, Mesophilic, Anaerobic Bacterium Clostridium termitidis Strain CT1112 (DSM 5398).</title>
        <authorList>
            <person name="Lal S."/>
            <person name="Ramachandran U."/>
            <person name="Zhang X."/>
            <person name="Munir R."/>
            <person name="Sparling R."/>
            <person name="Levin D.B."/>
        </authorList>
    </citation>
    <scope>NUCLEOTIDE SEQUENCE [LARGE SCALE GENOMIC DNA]</scope>
    <source>
        <strain evidence="1 2">CT1112</strain>
    </source>
</reference>
<dbReference type="PATRIC" id="fig|1195236.3.peg.3819"/>
<dbReference type="STRING" id="1195236.CTER_3591"/>
<sequence length="220" mass="24580">MNKKGFNFKTDYKLRTKASTITTFKLKSLRQFSFNSVAYSTLQETFNALRSTKQVSVNGVYYTTLQEAINSVSTSKETLITLHSDIKLFNRNIYICQNQNIVLDLAGYNISSYNGDGTIYLEGSLTVLDSSSSRSGFIENTYSNGIGIYFYHSGALNLYGGTIKASCSLYSWNEYYSPRVIIDGGTIESKCFGVFIRNIENLKIRRGIIRGGVSSFDTGD</sequence>
<dbReference type="EMBL" id="AORV01000049">
    <property type="protein sequence ID" value="EMS70712.1"/>
    <property type="molecule type" value="Genomic_DNA"/>
</dbReference>
<protein>
    <submittedName>
        <fullName evidence="1">Uncharacterized protein</fullName>
    </submittedName>
</protein>
<evidence type="ECO:0000313" key="1">
    <source>
        <dbReference type="EMBL" id="EMS70712.1"/>
    </source>
</evidence>
<organism evidence="1 2">
    <name type="scientific">Ruminiclostridium cellobioparum subsp. termitidis CT1112</name>
    <dbReference type="NCBI Taxonomy" id="1195236"/>
    <lineage>
        <taxon>Bacteria</taxon>
        <taxon>Bacillati</taxon>
        <taxon>Bacillota</taxon>
        <taxon>Clostridia</taxon>
        <taxon>Eubacteriales</taxon>
        <taxon>Oscillospiraceae</taxon>
        <taxon>Ruminiclostridium</taxon>
    </lineage>
</organism>